<dbReference type="Proteomes" id="UP000007753">
    <property type="component" value="Chromosome 1"/>
</dbReference>
<protein>
    <submittedName>
        <fullName evidence="1">Uncharacterized protein</fullName>
    </submittedName>
</protein>
<name>D4Z6D0_SPHIU</name>
<reference evidence="1 2" key="1">
    <citation type="journal article" date="2010" name="J. Bacteriol.">
        <title>Complete genome sequence of the representative gamma-hexachlorocyclohexane-degrading bacterium Sphingobium japonicum UT26.</title>
        <authorList>
            <person name="Nagata Y."/>
            <person name="Ohtsubo Y."/>
            <person name="Endo R."/>
            <person name="Ichikawa N."/>
            <person name="Ankai A."/>
            <person name="Oguchi A."/>
            <person name="Fukui S."/>
            <person name="Fujita N."/>
            <person name="Tsuda M."/>
        </authorList>
    </citation>
    <scope>NUCLEOTIDE SEQUENCE [LARGE SCALE GENOMIC DNA]</scope>
    <source>
        <strain evidence="2">DSM 16413 / CCM 7287 / MTCC 6362 / UT26 / NBRC 101211 / UT26S</strain>
    </source>
</reference>
<gene>
    <name evidence="1" type="ordered locus">SJA_C1-33280</name>
</gene>
<dbReference type="EMBL" id="AP010803">
    <property type="protein sequence ID" value="BAI98162.1"/>
    <property type="molecule type" value="Genomic_DNA"/>
</dbReference>
<evidence type="ECO:0000313" key="2">
    <source>
        <dbReference type="Proteomes" id="UP000007753"/>
    </source>
</evidence>
<dbReference type="HOGENOM" id="CLU_2669166_0_0_5"/>
<sequence length="75" mass="8433">MLLMAPSLALARWSTDIACAGRAPLAVECMRHAPAAMSDRIECARCRFVSVRPPLTSRRPRRATRSVTCLFWMEL</sequence>
<proteinExistence type="predicted"/>
<organism evidence="1 2">
    <name type="scientific">Sphingobium indicum (strain DSM 16413 / CCM 7287 / MTCC 6362 / UT26 / NBRC 101211 / UT26S)</name>
    <name type="common">Sphingobium japonicum</name>
    <dbReference type="NCBI Taxonomy" id="452662"/>
    <lineage>
        <taxon>Bacteria</taxon>
        <taxon>Pseudomonadati</taxon>
        <taxon>Pseudomonadota</taxon>
        <taxon>Alphaproteobacteria</taxon>
        <taxon>Sphingomonadales</taxon>
        <taxon>Sphingomonadaceae</taxon>
        <taxon>Sphingobium</taxon>
    </lineage>
</organism>
<dbReference type="KEGG" id="sjp:SJA_C1-33280"/>
<dbReference type="AlphaFoldDB" id="D4Z6D0"/>
<dbReference type="STRING" id="452662.SJA_C1-33280"/>
<keyword evidence="2" id="KW-1185">Reference proteome</keyword>
<evidence type="ECO:0000313" key="1">
    <source>
        <dbReference type="EMBL" id="BAI98162.1"/>
    </source>
</evidence>
<accession>D4Z6D0</accession>